<dbReference type="Pfam" id="PF13728">
    <property type="entry name" value="TraF"/>
    <property type="match status" value="1"/>
</dbReference>
<proteinExistence type="predicted"/>
<dbReference type="NCBIfam" id="TIGR02739">
    <property type="entry name" value="TraF"/>
    <property type="match status" value="1"/>
</dbReference>
<keyword evidence="1" id="KW-0732">Signal</keyword>
<feature type="chain" id="PRO_5045893746" evidence="1">
    <location>
        <begin position="24"/>
        <end position="262"/>
    </location>
</feature>
<accession>A0ABX3URX5</accession>
<gene>
    <name evidence="2" type="ORF">HA46_10415</name>
</gene>
<evidence type="ECO:0000313" key="3">
    <source>
        <dbReference type="Proteomes" id="UP000193785"/>
    </source>
</evidence>
<evidence type="ECO:0000313" key="2">
    <source>
        <dbReference type="EMBL" id="ORM99045.1"/>
    </source>
</evidence>
<sequence>MRRLSVRKLISLALLLAVSPLHAAEEKKPDGYNYDPAVGWYWYNEPVKKDEEEQPAPPHAAPQETPTQKMKRLQAFRDNLMNEAMLHPSTENIRRYKIVQDWMVNQASMFASRWEKVLLDNPELDYSLKHPFYNGTANIQYTEQRQKQQAAIRYVNQRYGVFFFYRGNEPLDNRLGGVVKEFSEQYGLTVIPVTVDGRASPDLPDTRQNAGQAEKMKIEHFPAIYLVEPRTKKYQPLAYGFITQDDLARRMLNIVTDFQPED</sequence>
<protein>
    <submittedName>
        <fullName evidence="2">Type-F conjugative transfer system pilin assembly protein TraF</fullName>
    </submittedName>
</protein>
<feature type="signal peptide" evidence="1">
    <location>
        <begin position="1"/>
        <end position="23"/>
    </location>
</feature>
<organism evidence="2 3">
    <name type="scientific">Pantoea septica</name>
    <dbReference type="NCBI Taxonomy" id="472695"/>
    <lineage>
        <taxon>Bacteria</taxon>
        <taxon>Pseudomonadati</taxon>
        <taxon>Pseudomonadota</taxon>
        <taxon>Gammaproteobacteria</taxon>
        <taxon>Enterobacterales</taxon>
        <taxon>Erwiniaceae</taxon>
        <taxon>Pantoea</taxon>
    </lineage>
</organism>
<dbReference type="Proteomes" id="UP000193785">
    <property type="component" value="Unassembled WGS sequence"/>
</dbReference>
<keyword evidence="3" id="KW-1185">Reference proteome</keyword>
<evidence type="ECO:0000256" key="1">
    <source>
        <dbReference type="SAM" id="SignalP"/>
    </source>
</evidence>
<dbReference type="InterPro" id="IPR014110">
    <property type="entry name" value="TraF"/>
</dbReference>
<name>A0ABX3URX5_9GAMM</name>
<dbReference type="InterPro" id="IPR039555">
    <property type="entry name" value="TraF/TrbB"/>
</dbReference>
<reference evidence="2 3" key="1">
    <citation type="journal article" date="2017" name="Antonie Van Leeuwenhoek">
        <title>Phylogenomic resolution of the bacterial genus Pantoea and its relationship with Erwinia and Tatumella.</title>
        <authorList>
            <person name="Palmer M."/>
            <person name="Steenkamp E.T."/>
            <person name="Coetzee M.P."/>
            <person name="Chan W.Y."/>
            <person name="van Zyl E."/>
            <person name="De Maayer P."/>
            <person name="Coutinho T.A."/>
            <person name="Blom J."/>
            <person name="Smits T.H."/>
            <person name="Duffy B."/>
            <person name="Venter S.N."/>
        </authorList>
    </citation>
    <scope>NUCLEOTIDE SEQUENCE [LARGE SCALE GENOMIC DNA]</scope>
    <source>
        <strain evidence="2 3">LMG 5345</strain>
    </source>
</reference>
<comment type="caution">
    <text evidence="2">The sequence shown here is derived from an EMBL/GenBank/DDBJ whole genome shotgun (WGS) entry which is preliminary data.</text>
</comment>
<dbReference type="EMBL" id="MLJJ01000016">
    <property type="protein sequence ID" value="ORM99045.1"/>
    <property type="molecule type" value="Genomic_DNA"/>
</dbReference>